<feature type="domain" description="Glutamyl/glutaminyl-tRNA synthetase class Ib anti-codon binding" evidence="11">
    <location>
        <begin position="199"/>
        <end position="303"/>
    </location>
</feature>
<evidence type="ECO:0000256" key="3">
    <source>
        <dbReference type="ARBA" id="ARBA00022598"/>
    </source>
</evidence>
<keyword evidence="7 9" id="KW-0030">Aminoacyl-tRNA synthetase</keyword>
<sequence>MTMAAKAVVLLPYSCYNNSNNQNPLFQKHTNKIFVCVFLEERVLVGRVVVTTVRTGGNKRDTVVVVANGGQGEDVVIRFSKFVYETQLCTLEFETRPASYYWLLDALSLYQPYVWEYSRLNITYNVMSKRKLNILVTKKYLDGWDDPRSMLLAGLRRRGVTSTAINTYVREIGITRSDGSMIRLEHLEHHVRNELNKTAPRTMVVLRPLKVVITNLDARSVIYIDAKKWPNAPKDDTSSNYKVPFSRVVYIDRDDFKDEYLEGYHGLAPGQDVLLRHAFPIKYTNMVHSEDKTSVVEIHAEYDPEKNTKPKASQSQTGIGVLHWVAEPSPGVDPLKVEVRLFDKLFKSENPGELDNWLDDLNPESKVVIPSAYGVPSLKFAEVGDKFQFERLGYFVVDKDSTPEKLVFNRTVALRDTYKPGSK</sequence>
<dbReference type="InterPro" id="IPR020058">
    <property type="entry name" value="Glu/Gln-tRNA-synth_Ib_cat-dom"/>
</dbReference>
<comment type="similarity">
    <text evidence="1 9">Belongs to the class-I aminoacyl-tRNA synthetase family.</text>
</comment>
<comment type="catalytic activity">
    <reaction evidence="8">
        <text>tRNA(Gln) + L-glutamine + ATP = L-glutaminyl-tRNA(Gln) + AMP + diphosphate</text>
        <dbReference type="Rhea" id="RHEA:20121"/>
        <dbReference type="Rhea" id="RHEA-COMP:9662"/>
        <dbReference type="Rhea" id="RHEA-COMP:9681"/>
        <dbReference type="ChEBI" id="CHEBI:30616"/>
        <dbReference type="ChEBI" id="CHEBI:33019"/>
        <dbReference type="ChEBI" id="CHEBI:58359"/>
        <dbReference type="ChEBI" id="CHEBI:78442"/>
        <dbReference type="ChEBI" id="CHEBI:78521"/>
        <dbReference type="ChEBI" id="CHEBI:456215"/>
        <dbReference type="EC" id="6.1.1.18"/>
    </reaction>
</comment>
<dbReference type="EMBL" id="PKPP01013508">
    <property type="protein sequence ID" value="PWA40840.1"/>
    <property type="molecule type" value="Genomic_DNA"/>
</dbReference>
<evidence type="ECO:0000256" key="7">
    <source>
        <dbReference type="ARBA" id="ARBA00023146"/>
    </source>
</evidence>
<dbReference type="Pfam" id="PF20974">
    <property type="entry name" value="tRNA-synt_1c_C2"/>
    <property type="match status" value="1"/>
</dbReference>
<keyword evidence="5 9" id="KW-0067">ATP-binding</keyword>
<dbReference type="GO" id="GO:0005829">
    <property type="term" value="C:cytosol"/>
    <property type="evidence" value="ECO:0007669"/>
    <property type="project" value="TreeGrafter"/>
</dbReference>
<dbReference type="GO" id="GO:0006425">
    <property type="term" value="P:glutaminyl-tRNA aminoacylation"/>
    <property type="evidence" value="ECO:0007669"/>
    <property type="project" value="TreeGrafter"/>
</dbReference>
<accession>A0A2U1KVT3</accession>
<evidence type="ECO:0000259" key="11">
    <source>
        <dbReference type="Pfam" id="PF03950"/>
    </source>
</evidence>
<dbReference type="Pfam" id="PF00749">
    <property type="entry name" value="tRNA-synt_1c"/>
    <property type="match status" value="1"/>
</dbReference>
<dbReference type="GO" id="GO:0005524">
    <property type="term" value="F:ATP binding"/>
    <property type="evidence" value="ECO:0007669"/>
    <property type="project" value="UniProtKB-KW"/>
</dbReference>
<dbReference type="EC" id="6.1.1.18" evidence="2"/>
<feature type="domain" description="tRNA synthetases class I (E and Q) anti-codon binding" evidence="12">
    <location>
        <begin position="321"/>
        <end position="398"/>
    </location>
</feature>
<dbReference type="GO" id="GO:0004819">
    <property type="term" value="F:glutamine-tRNA ligase activity"/>
    <property type="evidence" value="ECO:0007669"/>
    <property type="project" value="UniProtKB-EC"/>
</dbReference>
<dbReference type="InterPro" id="IPR050132">
    <property type="entry name" value="Gln/Glu-tRNA_Ligase"/>
</dbReference>
<proteinExistence type="inferred from homology"/>
<keyword evidence="3 9" id="KW-0436">Ligase</keyword>
<evidence type="ECO:0000256" key="6">
    <source>
        <dbReference type="ARBA" id="ARBA00022917"/>
    </source>
</evidence>
<dbReference type="Pfam" id="PF03950">
    <property type="entry name" value="tRNA-synt_1c_C"/>
    <property type="match status" value="1"/>
</dbReference>
<dbReference type="PANTHER" id="PTHR43097:SF4">
    <property type="entry name" value="GLUTAMINE--TRNA LIGASE"/>
    <property type="match status" value="1"/>
</dbReference>
<evidence type="ECO:0000256" key="1">
    <source>
        <dbReference type="ARBA" id="ARBA00005594"/>
    </source>
</evidence>
<dbReference type="FunFam" id="2.40.240.10:FF:000007">
    <property type="entry name" value="Glutamine--tRNA ligase"/>
    <property type="match status" value="1"/>
</dbReference>
<dbReference type="OrthoDB" id="10250478at2759"/>
<evidence type="ECO:0000256" key="4">
    <source>
        <dbReference type="ARBA" id="ARBA00022741"/>
    </source>
</evidence>
<dbReference type="PANTHER" id="PTHR43097">
    <property type="entry name" value="GLUTAMINE-TRNA LIGASE"/>
    <property type="match status" value="1"/>
</dbReference>
<dbReference type="InterPro" id="IPR049437">
    <property type="entry name" value="tRNA-synt_1c_C2"/>
</dbReference>
<dbReference type="SUPFAM" id="SSF52374">
    <property type="entry name" value="Nucleotidylyl transferase"/>
    <property type="match status" value="1"/>
</dbReference>
<evidence type="ECO:0000256" key="9">
    <source>
        <dbReference type="RuleBase" id="RU363037"/>
    </source>
</evidence>
<dbReference type="AlphaFoldDB" id="A0A2U1KVT3"/>
<dbReference type="InterPro" id="IPR011035">
    <property type="entry name" value="Ribosomal_bL25/Gln-tRNA_synth"/>
</dbReference>
<organism evidence="13 14">
    <name type="scientific">Artemisia annua</name>
    <name type="common">Sweet wormwood</name>
    <dbReference type="NCBI Taxonomy" id="35608"/>
    <lineage>
        <taxon>Eukaryota</taxon>
        <taxon>Viridiplantae</taxon>
        <taxon>Streptophyta</taxon>
        <taxon>Embryophyta</taxon>
        <taxon>Tracheophyta</taxon>
        <taxon>Spermatophyta</taxon>
        <taxon>Magnoliopsida</taxon>
        <taxon>eudicotyledons</taxon>
        <taxon>Gunneridae</taxon>
        <taxon>Pentapetalae</taxon>
        <taxon>asterids</taxon>
        <taxon>campanulids</taxon>
        <taxon>Asterales</taxon>
        <taxon>Asteraceae</taxon>
        <taxon>Asteroideae</taxon>
        <taxon>Anthemideae</taxon>
        <taxon>Artemisiinae</taxon>
        <taxon>Artemisia</taxon>
    </lineage>
</organism>
<dbReference type="SUPFAM" id="SSF50715">
    <property type="entry name" value="Ribosomal protein L25-like"/>
    <property type="match status" value="1"/>
</dbReference>
<feature type="domain" description="Glutamyl/glutaminyl-tRNA synthetase class Ib catalytic" evidence="10">
    <location>
        <begin position="88"/>
        <end position="196"/>
    </location>
</feature>
<evidence type="ECO:0000313" key="13">
    <source>
        <dbReference type="EMBL" id="PWA40840.1"/>
    </source>
</evidence>
<evidence type="ECO:0000313" key="14">
    <source>
        <dbReference type="Proteomes" id="UP000245207"/>
    </source>
</evidence>
<reference evidence="13 14" key="1">
    <citation type="journal article" date="2018" name="Mol. Plant">
        <title>The genome of Artemisia annua provides insight into the evolution of Asteraceae family and artemisinin biosynthesis.</title>
        <authorList>
            <person name="Shen Q."/>
            <person name="Zhang L."/>
            <person name="Liao Z."/>
            <person name="Wang S."/>
            <person name="Yan T."/>
            <person name="Shi P."/>
            <person name="Liu M."/>
            <person name="Fu X."/>
            <person name="Pan Q."/>
            <person name="Wang Y."/>
            <person name="Lv Z."/>
            <person name="Lu X."/>
            <person name="Zhang F."/>
            <person name="Jiang W."/>
            <person name="Ma Y."/>
            <person name="Chen M."/>
            <person name="Hao X."/>
            <person name="Li L."/>
            <person name="Tang Y."/>
            <person name="Lv G."/>
            <person name="Zhou Y."/>
            <person name="Sun X."/>
            <person name="Brodelius P.E."/>
            <person name="Rose J.K.C."/>
            <person name="Tang K."/>
        </authorList>
    </citation>
    <scope>NUCLEOTIDE SEQUENCE [LARGE SCALE GENOMIC DNA]</scope>
    <source>
        <strain evidence="14">cv. Huhao1</strain>
        <tissue evidence="13">Leaf</tissue>
    </source>
</reference>
<evidence type="ECO:0000259" key="10">
    <source>
        <dbReference type="Pfam" id="PF00749"/>
    </source>
</evidence>
<dbReference type="Proteomes" id="UP000245207">
    <property type="component" value="Unassembled WGS sequence"/>
</dbReference>
<dbReference type="Gene3D" id="3.40.50.620">
    <property type="entry name" value="HUPs"/>
    <property type="match status" value="1"/>
</dbReference>
<gene>
    <name evidence="13" type="ORF">CTI12_AA559240</name>
</gene>
<dbReference type="Gene3D" id="2.40.240.10">
    <property type="entry name" value="Ribosomal Protein L25, Chain P"/>
    <property type="match status" value="2"/>
</dbReference>
<dbReference type="InterPro" id="IPR020059">
    <property type="entry name" value="Glu/Gln-tRNA-synth_Ib_codon-bd"/>
</dbReference>
<dbReference type="STRING" id="35608.A0A2U1KVT3"/>
<keyword evidence="6 9" id="KW-0648">Protein biosynthesis</keyword>
<name>A0A2U1KVT3_ARTAN</name>
<keyword evidence="4 9" id="KW-0547">Nucleotide-binding</keyword>
<dbReference type="InterPro" id="IPR014729">
    <property type="entry name" value="Rossmann-like_a/b/a_fold"/>
</dbReference>
<evidence type="ECO:0000259" key="12">
    <source>
        <dbReference type="Pfam" id="PF20974"/>
    </source>
</evidence>
<evidence type="ECO:0000256" key="5">
    <source>
        <dbReference type="ARBA" id="ARBA00022840"/>
    </source>
</evidence>
<keyword evidence="14" id="KW-1185">Reference proteome</keyword>
<evidence type="ECO:0000256" key="2">
    <source>
        <dbReference type="ARBA" id="ARBA00012836"/>
    </source>
</evidence>
<dbReference type="FunFam" id="2.40.240.10:FF:000011">
    <property type="entry name" value="Glutamine--tRNA ligase cytoplasmic"/>
    <property type="match status" value="1"/>
</dbReference>
<comment type="caution">
    <text evidence="13">The sequence shown here is derived from an EMBL/GenBank/DDBJ whole genome shotgun (WGS) entry which is preliminary data.</text>
</comment>
<dbReference type="InterPro" id="IPR020056">
    <property type="entry name" value="Rbsml_bL25/Gln-tRNA_synth_N"/>
</dbReference>
<evidence type="ECO:0000256" key="8">
    <source>
        <dbReference type="ARBA" id="ARBA00048270"/>
    </source>
</evidence>
<protein>
    <recommendedName>
        <fullName evidence="2">glutamine--tRNA ligase</fullName>
        <ecNumber evidence="2">6.1.1.18</ecNumber>
    </recommendedName>
</protein>